<dbReference type="Gene3D" id="3.90.1300.10">
    <property type="entry name" value="Amidase signature (AS) domain"/>
    <property type="match status" value="1"/>
</dbReference>
<comment type="similarity">
    <text evidence="2">Belongs to the amidase family.</text>
</comment>
<dbReference type="Proteomes" id="UP000435802">
    <property type="component" value="Unassembled WGS sequence"/>
</dbReference>
<dbReference type="PROSITE" id="PS00571">
    <property type="entry name" value="AMIDASES"/>
    <property type="match status" value="1"/>
</dbReference>
<dbReference type="PANTHER" id="PTHR11895">
    <property type="entry name" value="TRANSAMIDASE"/>
    <property type="match status" value="1"/>
</dbReference>
<dbReference type="RefSeq" id="WP_160860801.1">
    <property type="nucleotide sequence ID" value="NZ_WUMK01000007.1"/>
</dbReference>
<proteinExistence type="inferred from homology"/>
<evidence type="ECO:0000256" key="1">
    <source>
        <dbReference type="ARBA" id="ARBA00003871"/>
    </source>
</evidence>
<dbReference type="InterPro" id="IPR023631">
    <property type="entry name" value="Amidase_dom"/>
</dbReference>
<dbReference type="OrthoDB" id="9777859at2"/>
<keyword evidence="6" id="KW-1185">Reference proteome</keyword>
<comment type="function">
    <text evidence="1">Hydrolyzes indole-3-acetamide (IAM) into indole-3-acetic acid (IAA).</text>
</comment>
<gene>
    <name evidence="5" type="ORF">GR138_18895</name>
</gene>
<evidence type="ECO:0000313" key="6">
    <source>
        <dbReference type="Proteomes" id="UP000435802"/>
    </source>
</evidence>
<sequence>MNLSEYASHDATSLAQLVKRGEVTAAELAGLARQAFEKVDPAINAVVEFYADAETVPGPAEGAFNGVPFLRKDIGATEAGRLQECGSRLLKGSVSTHDAYYTRRAKAAGLRIVGRSAVPELAFAGFTETILEGITRNPWNLDASAGGSSGGAAAAVASGIVPIAHASDGGGSIRIPAGWCGLVGLNPSRGRVSGGPDGQDSLFGLAREFVVCRTVRDMAAALDVFAGPEPGDPFIIRQPERPYLDELAQPTGKLRVGLARTAWGSVPIAEDVLATLDATAALLASMGHTVEEIAAPVNSHDIMIGVMGGFNLGLADLPALAATLGRPLDDTTLEPVILKLMHQTLAMSPAEIVTIFETMRKIRHDVAMATASYDILLTPTTPVTAPEHGRFSTTRPDLTAVGFSEGDTTLFTFLGTFNATGQPSVSLPLGLDRNHMPIGIQVVGRFADEAALVRVARDLEEARPWSAMLPPVHAGR</sequence>
<accession>A0A6N8SEI9</accession>
<dbReference type="Pfam" id="PF01425">
    <property type="entry name" value="Amidase"/>
    <property type="match status" value="1"/>
</dbReference>
<dbReference type="SUPFAM" id="SSF75304">
    <property type="entry name" value="Amidase signature (AS) enzymes"/>
    <property type="match status" value="1"/>
</dbReference>
<dbReference type="AlphaFoldDB" id="A0A6N8SEI9"/>
<dbReference type="PANTHER" id="PTHR11895:SF7">
    <property type="entry name" value="GLUTAMYL-TRNA(GLN) AMIDOTRANSFERASE SUBUNIT A, MITOCHONDRIAL"/>
    <property type="match status" value="1"/>
</dbReference>
<dbReference type="InterPro" id="IPR036928">
    <property type="entry name" value="AS_sf"/>
</dbReference>
<dbReference type="InterPro" id="IPR000120">
    <property type="entry name" value="Amidase"/>
</dbReference>
<evidence type="ECO:0000313" key="5">
    <source>
        <dbReference type="EMBL" id="MXN47269.1"/>
    </source>
</evidence>
<evidence type="ECO:0000256" key="2">
    <source>
        <dbReference type="ARBA" id="ARBA00009199"/>
    </source>
</evidence>
<organism evidence="5 6">
    <name type="scientific">Shinella kummerowiae</name>
    <dbReference type="NCBI Taxonomy" id="417745"/>
    <lineage>
        <taxon>Bacteria</taxon>
        <taxon>Pseudomonadati</taxon>
        <taxon>Pseudomonadota</taxon>
        <taxon>Alphaproteobacteria</taxon>
        <taxon>Hyphomicrobiales</taxon>
        <taxon>Rhizobiaceae</taxon>
        <taxon>Shinella</taxon>
    </lineage>
</organism>
<dbReference type="InterPro" id="IPR020556">
    <property type="entry name" value="Amidase_CS"/>
</dbReference>
<dbReference type="EMBL" id="WUMK01000007">
    <property type="protein sequence ID" value="MXN47269.1"/>
    <property type="molecule type" value="Genomic_DNA"/>
</dbReference>
<reference evidence="5 6" key="1">
    <citation type="submission" date="2019-12" db="EMBL/GenBank/DDBJ databases">
        <title>Shinella kummerowiae sp. nov., a symbiotic bacterium isolated from root nodules of the herbal legume Kummerowia stipulacea.</title>
        <authorList>
            <person name="Gao J."/>
        </authorList>
    </citation>
    <scope>NUCLEOTIDE SEQUENCE [LARGE SCALE GENOMIC DNA]</scope>
    <source>
        <strain evidence="5 6">CCBAU 25048</strain>
    </source>
</reference>
<comment type="caution">
    <text evidence="5">The sequence shown here is derived from an EMBL/GenBank/DDBJ whole genome shotgun (WGS) entry which is preliminary data.</text>
</comment>
<name>A0A6N8SEI9_9HYPH</name>
<evidence type="ECO:0000256" key="3">
    <source>
        <dbReference type="ARBA" id="ARBA00021874"/>
    </source>
</evidence>
<dbReference type="GO" id="GO:0003824">
    <property type="term" value="F:catalytic activity"/>
    <property type="evidence" value="ECO:0007669"/>
    <property type="project" value="InterPro"/>
</dbReference>
<protein>
    <recommendedName>
        <fullName evidence="3">Indoleacetamide hydrolase</fullName>
    </recommendedName>
</protein>
<feature type="domain" description="Amidase" evidence="4">
    <location>
        <begin position="37"/>
        <end position="452"/>
    </location>
</feature>
<evidence type="ECO:0000259" key="4">
    <source>
        <dbReference type="Pfam" id="PF01425"/>
    </source>
</evidence>